<dbReference type="SUPFAM" id="SSF54928">
    <property type="entry name" value="RNA-binding domain, RBD"/>
    <property type="match status" value="1"/>
</dbReference>
<protein>
    <recommendedName>
        <fullName evidence="1">Smr domain-containing protein</fullName>
    </recommendedName>
</protein>
<organism evidence="2 3">
    <name type="scientific">Rubus argutus</name>
    <name type="common">Southern blackberry</name>
    <dbReference type="NCBI Taxonomy" id="59490"/>
    <lineage>
        <taxon>Eukaryota</taxon>
        <taxon>Viridiplantae</taxon>
        <taxon>Streptophyta</taxon>
        <taxon>Embryophyta</taxon>
        <taxon>Tracheophyta</taxon>
        <taxon>Spermatophyta</taxon>
        <taxon>Magnoliopsida</taxon>
        <taxon>eudicotyledons</taxon>
        <taxon>Gunneridae</taxon>
        <taxon>Pentapetalae</taxon>
        <taxon>rosids</taxon>
        <taxon>fabids</taxon>
        <taxon>Rosales</taxon>
        <taxon>Rosaceae</taxon>
        <taxon>Rosoideae</taxon>
        <taxon>Rosoideae incertae sedis</taxon>
        <taxon>Rubus</taxon>
    </lineage>
</organism>
<comment type="caution">
    <text evidence="2">The sequence shown here is derived from an EMBL/GenBank/DDBJ whole genome shotgun (WGS) entry which is preliminary data.</text>
</comment>
<dbReference type="EMBL" id="JBEDUW010000005">
    <property type="protein sequence ID" value="KAK9929782.1"/>
    <property type="molecule type" value="Genomic_DNA"/>
</dbReference>
<accession>A0AAW1WYN7</accession>
<dbReference type="PANTHER" id="PTHR47676:SF1">
    <property type="entry name" value="SMR DOMAIN-CONTAINING PROTEIN"/>
    <property type="match status" value="1"/>
</dbReference>
<gene>
    <name evidence="2" type="ORF">M0R45_026865</name>
</gene>
<dbReference type="Pfam" id="PF08590">
    <property type="entry name" value="DUF1771"/>
    <property type="match status" value="1"/>
</dbReference>
<evidence type="ECO:0000259" key="1">
    <source>
        <dbReference type="PROSITE" id="PS50828"/>
    </source>
</evidence>
<dbReference type="SMART" id="SM01162">
    <property type="entry name" value="DUF1771"/>
    <property type="match status" value="1"/>
</dbReference>
<dbReference type="Proteomes" id="UP001457282">
    <property type="component" value="Unassembled WGS sequence"/>
</dbReference>
<dbReference type="InterPro" id="IPR036063">
    <property type="entry name" value="Smr_dom_sf"/>
</dbReference>
<evidence type="ECO:0000313" key="3">
    <source>
        <dbReference type="Proteomes" id="UP001457282"/>
    </source>
</evidence>
<dbReference type="SMART" id="SM00463">
    <property type="entry name" value="SMR"/>
    <property type="match status" value="1"/>
</dbReference>
<name>A0AAW1WYN7_RUBAR</name>
<dbReference type="Gene3D" id="3.30.1370.110">
    <property type="match status" value="1"/>
</dbReference>
<dbReference type="InterPro" id="IPR035979">
    <property type="entry name" value="RBD_domain_sf"/>
</dbReference>
<feature type="domain" description="Smr" evidence="1">
    <location>
        <begin position="222"/>
        <end position="293"/>
    </location>
</feature>
<reference evidence="2 3" key="1">
    <citation type="journal article" date="2023" name="G3 (Bethesda)">
        <title>A chromosome-length genome assembly and annotation of blackberry (Rubus argutus, cv. 'Hillquist').</title>
        <authorList>
            <person name="Bruna T."/>
            <person name="Aryal R."/>
            <person name="Dudchenko O."/>
            <person name="Sargent D.J."/>
            <person name="Mead D."/>
            <person name="Buti M."/>
            <person name="Cavallini A."/>
            <person name="Hytonen T."/>
            <person name="Andres J."/>
            <person name="Pham M."/>
            <person name="Weisz D."/>
            <person name="Mascagni F."/>
            <person name="Usai G."/>
            <person name="Natali L."/>
            <person name="Bassil N."/>
            <person name="Fernandez G.E."/>
            <person name="Lomsadze A."/>
            <person name="Armour M."/>
            <person name="Olukolu B."/>
            <person name="Poorten T."/>
            <person name="Britton C."/>
            <person name="Davik J."/>
            <person name="Ashrafi H."/>
            <person name="Aiden E.L."/>
            <person name="Borodovsky M."/>
            <person name="Worthington M."/>
        </authorList>
    </citation>
    <scope>NUCLEOTIDE SEQUENCE [LARGE SCALE GENOMIC DNA]</scope>
    <source>
        <strain evidence="2">PI 553951</strain>
    </source>
</reference>
<dbReference type="InterPro" id="IPR055319">
    <property type="entry name" value="At5g58720-like"/>
</dbReference>
<keyword evidence="3" id="KW-1185">Reference proteome</keyword>
<sequence length="426" mass="47455">MTSKTKGFGNGVVAATTKEEAEKFLFSMLGDDSEISLGIVRDVLCKCGYEVEKALDALLELASSSCNRGNSSEYTSKTYAHVLAGTSEAHRYRSSNLSQMVLESMFNYTKTSPQYQEPRTMKSWKTSVKELQDSKGPEFDVAKGAEYDAYRGTAKQHWDSATSYRQKAATAYSNGSRAYAGYLSQEAKVQAKMAREAEEKASQEIFKAKNKDKGIENDVMTIDFHGQHVKQAMKLLKIHLLYGTNAQAIRFLRVITGHGAGKSILKQSVIKLLQNEGLKWSEENPGAVLIKLASQKDYFRFMETDVRTPQGQVLDVHIHLRFLNWLFIGCLLWAIRAVYKATGRPKGLFLFVYKSAECAKRALEEQHKNFDGQILHCQKAIDGPKPVKSLHQNQLHHNRNKNSGFSGGAPAGWGYLMAPGGICLGE</sequence>
<dbReference type="GO" id="GO:0003676">
    <property type="term" value="F:nucleic acid binding"/>
    <property type="evidence" value="ECO:0007669"/>
    <property type="project" value="InterPro"/>
</dbReference>
<dbReference type="InterPro" id="IPR013899">
    <property type="entry name" value="DUF1771"/>
</dbReference>
<dbReference type="PANTHER" id="PTHR47676">
    <property type="entry name" value="OS01G0225100 PROTEIN"/>
    <property type="match status" value="1"/>
</dbReference>
<evidence type="ECO:0000313" key="2">
    <source>
        <dbReference type="EMBL" id="KAK9929782.1"/>
    </source>
</evidence>
<dbReference type="Pfam" id="PF01713">
    <property type="entry name" value="Smr"/>
    <property type="match status" value="1"/>
</dbReference>
<dbReference type="AlphaFoldDB" id="A0AAW1WYN7"/>
<dbReference type="InterPro" id="IPR002625">
    <property type="entry name" value="Smr_dom"/>
</dbReference>
<dbReference type="SUPFAM" id="SSF160443">
    <property type="entry name" value="SMR domain-like"/>
    <property type="match status" value="1"/>
</dbReference>
<dbReference type="PROSITE" id="PS50828">
    <property type="entry name" value="SMR"/>
    <property type="match status" value="1"/>
</dbReference>
<proteinExistence type="predicted"/>